<reference evidence="3 4" key="1">
    <citation type="submission" date="2017-09" db="EMBL/GenBank/DDBJ databases">
        <authorList>
            <person name="Lee N."/>
            <person name="Cho B.-K."/>
        </authorList>
    </citation>
    <scope>NUCLEOTIDE SEQUENCE [LARGE SCALE GENOMIC DNA]</scope>
    <source>
        <strain evidence="3 4">ATCC 12769</strain>
    </source>
</reference>
<dbReference type="PANTHER" id="PTHR46553:SF3">
    <property type="entry name" value="ADENINE NUCLEOTIDE ALPHA HYDROLASES-LIKE SUPERFAMILY PROTEIN"/>
    <property type="match status" value="1"/>
</dbReference>
<dbReference type="Gene3D" id="3.40.50.620">
    <property type="entry name" value="HUPs"/>
    <property type="match status" value="2"/>
</dbReference>
<dbReference type="Proteomes" id="UP000326178">
    <property type="component" value="Chromosome"/>
</dbReference>
<evidence type="ECO:0000313" key="3">
    <source>
        <dbReference type="EMBL" id="QEU71038.1"/>
    </source>
</evidence>
<evidence type="ECO:0000313" key="4">
    <source>
        <dbReference type="Proteomes" id="UP000326178"/>
    </source>
</evidence>
<dbReference type="InterPro" id="IPR006016">
    <property type="entry name" value="UspA"/>
</dbReference>
<dbReference type="AlphaFoldDB" id="A0A5J6F3Z3"/>
<comment type="similarity">
    <text evidence="1">Belongs to the universal stress protein A family.</text>
</comment>
<protein>
    <submittedName>
        <fullName evidence="3">Universal stress protein</fullName>
    </submittedName>
</protein>
<sequence length="290" mass="30714">MSDTVTVGLDGTGHSLAAAGWAAREAGLRGAALRLVHAWAWRPGDTGYVGDRDSEERMVRAMLSDAEARVTADHPGLEVDAELLVGDPVSTLVAEAAGAGILVLGSRGYGTLAGYLVGSVSLHVLRRTARPVVMVRETGKDSPAPGASRGVVVGVQDAEEESGRVLDFAFAMAAERGVPLRAVYAWELPPVLMWSPGSLWVAQQQGGLEPVHREILAAALRPWREKYPRVEVVEHVRAGSASEVLLPYAGEAELLVVGRRTPEPGVRRLGPVTHAMLHHAPCAVAVVPHL</sequence>
<dbReference type="OrthoDB" id="4867015at2"/>
<dbReference type="PRINTS" id="PR01438">
    <property type="entry name" value="UNVRSLSTRESS"/>
</dbReference>
<keyword evidence="4" id="KW-1185">Reference proteome</keyword>
<evidence type="ECO:0000256" key="1">
    <source>
        <dbReference type="ARBA" id="ARBA00008791"/>
    </source>
</evidence>
<feature type="domain" description="UspA" evidence="2">
    <location>
        <begin position="151"/>
        <end position="288"/>
    </location>
</feature>
<gene>
    <name evidence="3" type="ORF">CP967_02845</name>
</gene>
<dbReference type="RefSeq" id="WP_150486398.1">
    <property type="nucleotide sequence ID" value="NZ_BMUV01000017.1"/>
</dbReference>
<dbReference type="Pfam" id="PF00582">
    <property type="entry name" value="Usp"/>
    <property type="match status" value="2"/>
</dbReference>
<dbReference type="KEGG" id="snk:CP967_02845"/>
<organism evidence="3 4">
    <name type="scientific">Streptomyces nitrosporeus</name>
    <dbReference type="NCBI Taxonomy" id="28894"/>
    <lineage>
        <taxon>Bacteria</taxon>
        <taxon>Bacillati</taxon>
        <taxon>Actinomycetota</taxon>
        <taxon>Actinomycetes</taxon>
        <taxon>Kitasatosporales</taxon>
        <taxon>Streptomycetaceae</taxon>
        <taxon>Streptomyces</taxon>
    </lineage>
</organism>
<dbReference type="EMBL" id="CP023702">
    <property type="protein sequence ID" value="QEU71038.1"/>
    <property type="molecule type" value="Genomic_DNA"/>
</dbReference>
<accession>A0A5J6F3Z3</accession>
<dbReference type="PANTHER" id="PTHR46553">
    <property type="entry name" value="ADENINE NUCLEOTIDE ALPHA HYDROLASES-LIKE SUPERFAMILY PROTEIN"/>
    <property type="match status" value="1"/>
</dbReference>
<dbReference type="InterPro" id="IPR006015">
    <property type="entry name" value="Universal_stress_UspA"/>
</dbReference>
<feature type="domain" description="UspA" evidence="2">
    <location>
        <begin position="1"/>
        <end position="136"/>
    </location>
</feature>
<dbReference type="InterPro" id="IPR014729">
    <property type="entry name" value="Rossmann-like_a/b/a_fold"/>
</dbReference>
<evidence type="ECO:0000259" key="2">
    <source>
        <dbReference type="Pfam" id="PF00582"/>
    </source>
</evidence>
<name>A0A5J6F3Z3_9ACTN</name>
<proteinExistence type="inferred from homology"/>
<dbReference type="SUPFAM" id="SSF52402">
    <property type="entry name" value="Adenine nucleotide alpha hydrolases-like"/>
    <property type="match status" value="2"/>
</dbReference>